<keyword evidence="2 4" id="KW-0378">Hydrolase</keyword>
<dbReference type="CDD" id="cd03747">
    <property type="entry name" value="Ntn_PGA_like"/>
    <property type="match status" value="1"/>
</dbReference>
<evidence type="ECO:0000256" key="2">
    <source>
        <dbReference type="ARBA" id="ARBA00022801"/>
    </source>
</evidence>
<dbReference type="PIRSF" id="PIRSF001227">
    <property type="entry name" value="Pen_acylase"/>
    <property type="match status" value="1"/>
</dbReference>
<dbReference type="InterPro" id="IPR043146">
    <property type="entry name" value="Penicillin_amidase_N_B-knob"/>
</dbReference>
<dbReference type="EMBL" id="JBBKTW010000011">
    <property type="protein sequence ID" value="MEN2991545.1"/>
    <property type="molecule type" value="Genomic_DNA"/>
</dbReference>
<dbReference type="InterPro" id="IPR029055">
    <property type="entry name" value="Ntn_hydrolases_N"/>
</dbReference>
<name>A0ABU9YRU3_9PROT</name>
<dbReference type="Gene3D" id="1.10.439.10">
    <property type="entry name" value="Penicillin Amidohydrolase, domain 1"/>
    <property type="match status" value="1"/>
</dbReference>
<dbReference type="RefSeq" id="WP_345938533.1">
    <property type="nucleotide sequence ID" value="NZ_JBBKTW010000011.1"/>
</dbReference>
<comment type="similarity">
    <text evidence="1">Belongs to the peptidase S45 family.</text>
</comment>
<organism evidence="4 5">
    <name type="scientific">Tistrella arctica</name>
    <dbReference type="NCBI Taxonomy" id="3133430"/>
    <lineage>
        <taxon>Bacteria</taxon>
        <taxon>Pseudomonadati</taxon>
        <taxon>Pseudomonadota</taxon>
        <taxon>Alphaproteobacteria</taxon>
        <taxon>Geminicoccales</taxon>
        <taxon>Geminicoccaceae</taxon>
        <taxon>Tistrella</taxon>
    </lineage>
</organism>
<dbReference type="Proteomes" id="UP001413721">
    <property type="component" value="Unassembled WGS sequence"/>
</dbReference>
<evidence type="ECO:0000313" key="5">
    <source>
        <dbReference type="Proteomes" id="UP001413721"/>
    </source>
</evidence>
<dbReference type="GO" id="GO:0016787">
    <property type="term" value="F:hydrolase activity"/>
    <property type="evidence" value="ECO:0007669"/>
    <property type="project" value="UniProtKB-KW"/>
</dbReference>
<dbReference type="InterPro" id="IPR014395">
    <property type="entry name" value="Pen/GL7ACA/AHL_acylase"/>
</dbReference>
<keyword evidence="5" id="KW-1185">Reference proteome</keyword>
<dbReference type="PANTHER" id="PTHR34218">
    <property type="entry name" value="PEPTIDASE S45 PENICILLIN AMIDASE"/>
    <property type="match status" value="1"/>
</dbReference>
<dbReference type="SUPFAM" id="SSF56235">
    <property type="entry name" value="N-terminal nucleophile aminohydrolases (Ntn hydrolases)"/>
    <property type="match status" value="1"/>
</dbReference>
<dbReference type="InterPro" id="IPR043147">
    <property type="entry name" value="Penicillin_amidase_A-knob"/>
</dbReference>
<gene>
    <name evidence="4" type="ORF">WG926_24750</name>
</gene>
<evidence type="ECO:0000256" key="1">
    <source>
        <dbReference type="ARBA" id="ARBA00006586"/>
    </source>
</evidence>
<dbReference type="InterPro" id="IPR002692">
    <property type="entry name" value="S45"/>
</dbReference>
<reference evidence="4 5" key="1">
    <citation type="submission" date="2024-03" db="EMBL/GenBank/DDBJ databases">
        <title>High-quality draft genome sequencing of Tistrella sp. BH-R2-4.</title>
        <authorList>
            <person name="Dong C."/>
        </authorList>
    </citation>
    <scope>NUCLEOTIDE SEQUENCE [LARGE SCALE GENOMIC DNA]</scope>
    <source>
        <strain evidence="4 5">BH-R2-4</strain>
    </source>
</reference>
<evidence type="ECO:0000256" key="3">
    <source>
        <dbReference type="ARBA" id="ARBA00023145"/>
    </source>
</evidence>
<dbReference type="InterPro" id="IPR023343">
    <property type="entry name" value="Penicillin_amidase_dom1"/>
</dbReference>
<dbReference type="Pfam" id="PF01804">
    <property type="entry name" value="Penicil_amidase"/>
    <property type="match status" value="1"/>
</dbReference>
<accession>A0ABU9YRU3</accession>
<dbReference type="Gene3D" id="2.30.120.10">
    <property type="match status" value="1"/>
</dbReference>
<keyword evidence="3" id="KW-0865">Zymogen</keyword>
<dbReference type="EC" id="3.5.1.-" evidence="4"/>
<dbReference type="PANTHER" id="PTHR34218:SF4">
    <property type="entry name" value="ACYL-HOMOSERINE LACTONE ACYLASE QUIP"/>
    <property type="match status" value="1"/>
</dbReference>
<sequence>MPLPRRQLPATVALPGLDAPAEIRVDRYGVPHIRASSERDAFMVQGFNAARDRLWQIDIWRKRGLGLLAADFGPGYLAQDRAARLFLYRGDMAAEWAAYRVPGLQEIVAAFTCGINAYVALTEADPSLLPPEFGATDTRPARWTPEDVVRIRSHALVRNLTSEVMRARLLGRARRLAGDAGAAADDASALAIDLARRSIAPAHDIAVPDGLDPEDIGPRVLDAFLLATAPVTFDAERLAATPDQAERWSRVDALGEVVSVPEGMPMPSVEGSNNWAVAGHRTATGRPLLASDPHRAYGLPSLRYVAHLTAPGLDVIGAGEPAMPGIAIGHNGHAAFALTIFPADQEDLFVCETSATDPDLYRRGDDWARMTVVRETIAVRGFPAETVDLRFTAHGPVIFEDGPRHRAFAVRTVWSEPGSAPYLASLGYRHARSPEDYAAALASWSVPSTNHVYADIDGRIAWIVAAKLPVRPASDGLLPVPGDGRYDWSGFHDPADLPRSIDPTAGFVATANEMNLPDGPARDRGFGFEWLEPFRATRIRHVLSADAAQTVDTAAALQGDVWSEPAMRICRHLPAAAAAAGAVDADTRLGLDLLTGWDHRLTLATPAALVFEIWWQRHLRPALLDRATADPVLRQLIEPGDPETLLDRIDDDVRCRDACLLPTLGAAIAECRDRFGADTAAWDWGSVHHGYFEHPLSRIEATAAIGAGRLDIGPLPVGGSGATVMNTTYRPDGRLIIGASFRMVADIGNWDASRFVNGPGQSGDPASAHYADHAGVWAEASLLPLLYSRAAVDAATELVIHLMPTPQAS</sequence>
<dbReference type="Gene3D" id="1.10.1400.10">
    <property type="match status" value="1"/>
</dbReference>
<comment type="caution">
    <text evidence="4">The sequence shown here is derived from an EMBL/GenBank/DDBJ whole genome shotgun (WGS) entry which is preliminary data.</text>
</comment>
<dbReference type="Gene3D" id="3.60.20.10">
    <property type="entry name" value="Glutamine Phosphoribosylpyrophosphate, subunit 1, domain 1"/>
    <property type="match status" value="1"/>
</dbReference>
<protein>
    <submittedName>
        <fullName evidence="4">Penicillin acylase family protein</fullName>
        <ecNumber evidence="4">3.5.1.-</ecNumber>
    </submittedName>
</protein>
<proteinExistence type="inferred from homology"/>
<evidence type="ECO:0000313" key="4">
    <source>
        <dbReference type="EMBL" id="MEN2991545.1"/>
    </source>
</evidence>